<evidence type="ECO:0000313" key="3">
    <source>
        <dbReference type="Proteomes" id="UP000249723"/>
    </source>
</evidence>
<sequence>MALNSCFRALPLLSALVALLSASPLSVNAAPRRTAALSEGGPEGFQELGFYDVRHGGGRWLTYAAHNGTLGEPMNIVVSNKSHPYILTEAGFQDWCLSIQYAKQFLDITLGGKQQADLGDGNGPHNQTNLLRYDYFDLKLGTLNETLMGGSHLRYWQQNGPKANSSAWFLAASVEKSLAEHHMIVPNGYDRGRDEFVGNATASNGTVSPVSHIRFSATSRKHRFLRAHSRHGINHAIPTDGDVAIVTVKVIGNEKGKGGLASKRT</sequence>
<feature type="signal peptide" evidence="1">
    <location>
        <begin position="1"/>
        <end position="22"/>
    </location>
</feature>
<organism evidence="2 3">
    <name type="scientific">Microbotryum saponariae</name>
    <dbReference type="NCBI Taxonomy" id="289078"/>
    <lineage>
        <taxon>Eukaryota</taxon>
        <taxon>Fungi</taxon>
        <taxon>Dikarya</taxon>
        <taxon>Basidiomycota</taxon>
        <taxon>Pucciniomycotina</taxon>
        <taxon>Microbotryomycetes</taxon>
        <taxon>Microbotryales</taxon>
        <taxon>Microbotryaceae</taxon>
        <taxon>Microbotryum</taxon>
    </lineage>
</organism>
<reference evidence="3" key="1">
    <citation type="submission" date="2016-10" db="EMBL/GenBank/DDBJ databases">
        <authorList>
            <person name="Jeantristanb JTB J.-T."/>
            <person name="Ricardo R."/>
        </authorList>
    </citation>
    <scope>NUCLEOTIDE SEQUENCE [LARGE SCALE GENOMIC DNA]</scope>
</reference>
<proteinExistence type="predicted"/>
<evidence type="ECO:0000313" key="2">
    <source>
        <dbReference type="EMBL" id="SCZ88029.1"/>
    </source>
</evidence>
<name>A0A2X0K6E5_9BASI</name>
<feature type="chain" id="PRO_5030059967" evidence="1">
    <location>
        <begin position="23"/>
        <end position="265"/>
    </location>
</feature>
<dbReference type="STRING" id="289078.A0A2X0K6E5"/>
<gene>
    <name evidence="2" type="ORF">BZ3500_MVSOF-1268-A1-R1_CHR2-1G04142</name>
</gene>
<keyword evidence="3" id="KW-1185">Reference proteome</keyword>
<keyword evidence="1" id="KW-0732">Signal</keyword>
<protein>
    <submittedName>
        <fullName evidence="2">BZ3500_MvSof-1268-A1-R1_Chr2-1g04142 protein</fullName>
    </submittedName>
</protein>
<dbReference type="AlphaFoldDB" id="A0A2X0K6E5"/>
<dbReference type="EMBL" id="FMWP01000012">
    <property type="protein sequence ID" value="SCZ88029.1"/>
    <property type="molecule type" value="Genomic_DNA"/>
</dbReference>
<evidence type="ECO:0000256" key="1">
    <source>
        <dbReference type="SAM" id="SignalP"/>
    </source>
</evidence>
<dbReference type="OrthoDB" id="2310204at2759"/>
<dbReference type="Proteomes" id="UP000249723">
    <property type="component" value="Unassembled WGS sequence"/>
</dbReference>
<accession>A0A2X0K6E5</accession>